<dbReference type="AlphaFoldDB" id="A0AAD9VS08"/>
<comment type="similarity">
    <text evidence="2 9">Belongs to the sulfotransferase 2 family.</text>
</comment>
<keyword evidence="11" id="KW-1185">Reference proteome</keyword>
<feature type="transmembrane region" description="Helical" evidence="9">
    <location>
        <begin position="33"/>
        <end position="51"/>
    </location>
</feature>
<evidence type="ECO:0000313" key="11">
    <source>
        <dbReference type="Proteomes" id="UP001258017"/>
    </source>
</evidence>
<sequence>MFNYQDNRNIWPKCTKSRCFYVTNTLTLMQKKIILQLIIICVILFTLLITLERSWYNMDKITEKNTTVEVNNISRIQSAPQYMQTFEEVPIINSNIILSTTDMINKRLELNARRQKIENICTNYSDKELQLYSHYPNIIIDTKHGISWCPIYKVGSSVWMKNFATLAGILTDRIMNLVHQNVIQINSIVRQAFPPDLNFNNTLKKLDNTKKFLIVRHPFERLLSAYRDKLEHIEGREYYYKRFGRHITYRYRRNKKLNETKLEPTFQEFLEYIANERYFDEHWAPYYDTCKPCTIHYDYILKFETFQEDYHFFIQETGLRYYLYRKYDLKNMNQYGPTTSTLLKKYLETIPKLLLRRIYKIYEKDFQLFSYSPDLY</sequence>
<comment type="subcellular location">
    <subcellularLocation>
        <location evidence="1 9">Golgi apparatus membrane</location>
        <topology evidence="1 9">Single-pass type II membrane protein</topology>
    </subcellularLocation>
</comment>
<keyword evidence="9" id="KW-0735">Signal-anchor</keyword>
<evidence type="ECO:0000256" key="8">
    <source>
        <dbReference type="ARBA" id="ARBA00023180"/>
    </source>
</evidence>
<dbReference type="InterPro" id="IPR018011">
    <property type="entry name" value="Carb_sulfotrans_8-10"/>
</dbReference>
<evidence type="ECO:0000256" key="4">
    <source>
        <dbReference type="ARBA" id="ARBA00022692"/>
    </source>
</evidence>
<dbReference type="PANTHER" id="PTHR12137:SF63">
    <property type="entry name" value="CARBOHYDRATE SULFOTRANSFERASE"/>
    <property type="match status" value="1"/>
</dbReference>
<comment type="caution">
    <text evidence="10">The sequence shown here is derived from an EMBL/GenBank/DDBJ whole genome shotgun (WGS) entry which is preliminary data.</text>
</comment>
<keyword evidence="3 9" id="KW-0808">Transferase</keyword>
<gene>
    <name evidence="10" type="ORF">KPH14_007005</name>
</gene>
<dbReference type="Proteomes" id="UP001258017">
    <property type="component" value="Unassembled WGS sequence"/>
</dbReference>
<dbReference type="PANTHER" id="PTHR12137">
    <property type="entry name" value="CARBOHYDRATE SULFOTRANSFERASE"/>
    <property type="match status" value="1"/>
</dbReference>
<dbReference type="GO" id="GO:0016051">
    <property type="term" value="P:carbohydrate biosynthetic process"/>
    <property type="evidence" value="ECO:0007669"/>
    <property type="project" value="InterPro"/>
</dbReference>
<keyword evidence="7 9" id="KW-0472">Membrane</keyword>
<dbReference type="EMBL" id="JAIFRP010000026">
    <property type="protein sequence ID" value="KAK2584659.1"/>
    <property type="molecule type" value="Genomic_DNA"/>
</dbReference>
<evidence type="ECO:0000256" key="9">
    <source>
        <dbReference type="RuleBase" id="RU364020"/>
    </source>
</evidence>
<name>A0AAD9VS08_9HYME</name>
<evidence type="ECO:0000256" key="7">
    <source>
        <dbReference type="ARBA" id="ARBA00023136"/>
    </source>
</evidence>
<organism evidence="10 11">
    <name type="scientific">Odynerus spinipes</name>
    <dbReference type="NCBI Taxonomy" id="1348599"/>
    <lineage>
        <taxon>Eukaryota</taxon>
        <taxon>Metazoa</taxon>
        <taxon>Ecdysozoa</taxon>
        <taxon>Arthropoda</taxon>
        <taxon>Hexapoda</taxon>
        <taxon>Insecta</taxon>
        <taxon>Pterygota</taxon>
        <taxon>Neoptera</taxon>
        <taxon>Endopterygota</taxon>
        <taxon>Hymenoptera</taxon>
        <taxon>Apocrita</taxon>
        <taxon>Aculeata</taxon>
        <taxon>Vespoidea</taxon>
        <taxon>Vespidae</taxon>
        <taxon>Eumeninae</taxon>
        <taxon>Odynerus</taxon>
    </lineage>
</organism>
<evidence type="ECO:0000313" key="10">
    <source>
        <dbReference type="EMBL" id="KAK2584659.1"/>
    </source>
</evidence>
<accession>A0AAD9VS08</accession>
<evidence type="ECO:0000256" key="3">
    <source>
        <dbReference type="ARBA" id="ARBA00022679"/>
    </source>
</evidence>
<keyword evidence="4 9" id="KW-0812">Transmembrane</keyword>
<dbReference type="GO" id="GO:0000139">
    <property type="term" value="C:Golgi membrane"/>
    <property type="evidence" value="ECO:0007669"/>
    <property type="project" value="UniProtKB-SubCell"/>
</dbReference>
<evidence type="ECO:0000256" key="6">
    <source>
        <dbReference type="ARBA" id="ARBA00023034"/>
    </source>
</evidence>
<keyword evidence="8 9" id="KW-0325">Glycoprotein</keyword>
<protein>
    <recommendedName>
        <fullName evidence="9">Carbohydrate sulfotransferase</fullName>
        <ecNumber evidence="9">2.8.2.-</ecNumber>
    </recommendedName>
</protein>
<reference evidence="10" key="2">
    <citation type="journal article" date="2023" name="Commun. Biol.">
        <title>Intrasexual cuticular hydrocarbon dimorphism in a wasp sheds light on hydrocarbon biosynthesis genes in Hymenoptera.</title>
        <authorList>
            <person name="Moris V.C."/>
            <person name="Podsiadlowski L."/>
            <person name="Martin S."/>
            <person name="Oeyen J.P."/>
            <person name="Donath A."/>
            <person name="Petersen M."/>
            <person name="Wilbrandt J."/>
            <person name="Misof B."/>
            <person name="Liedtke D."/>
            <person name="Thamm M."/>
            <person name="Scheiner R."/>
            <person name="Schmitt T."/>
            <person name="Niehuis O."/>
        </authorList>
    </citation>
    <scope>NUCLEOTIDE SEQUENCE</scope>
    <source>
        <strain evidence="10">GBR_01_08_01A</strain>
    </source>
</reference>
<dbReference type="InterPro" id="IPR005331">
    <property type="entry name" value="Sulfotransferase"/>
</dbReference>
<keyword evidence="5 9" id="KW-1133">Transmembrane helix</keyword>
<reference evidence="10" key="1">
    <citation type="submission" date="2021-08" db="EMBL/GenBank/DDBJ databases">
        <authorList>
            <person name="Misof B."/>
            <person name="Oliver O."/>
            <person name="Podsiadlowski L."/>
            <person name="Donath A."/>
            <person name="Peters R."/>
            <person name="Mayer C."/>
            <person name="Rust J."/>
            <person name="Gunkel S."/>
            <person name="Lesny P."/>
            <person name="Martin S."/>
            <person name="Oeyen J.P."/>
            <person name="Petersen M."/>
            <person name="Panagiotis P."/>
            <person name="Wilbrandt J."/>
            <person name="Tanja T."/>
        </authorList>
    </citation>
    <scope>NUCLEOTIDE SEQUENCE</scope>
    <source>
        <strain evidence="10">GBR_01_08_01A</strain>
        <tissue evidence="10">Thorax + abdomen</tissue>
    </source>
</reference>
<evidence type="ECO:0000256" key="2">
    <source>
        <dbReference type="ARBA" id="ARBA00006339"/>
    </source>
</evidence>
<evidence type="ECO:0000256" key="5">
    <source>
        <dbReference type="ARBA" id="ARBA00022989"/>
    </source>
</evidence>
<dbReference type="EC" id="2.8.2.-" evidence="9"/>
<keyword evidence="9" id="KW-0119">Carbohydrate metabolism</keyword>
<evidence type="ECO:0000256" key="1">
    <source>
        <dbReference type="ARBA" id="ARBA00004323"/>
    </source>
</evidence>
<proteinExistence type="inferred from homology"/>
<dbReference type="GO" id="GO:0008146">
    <property type="term" value="F:sulfotransferase activity"/>
    <property type="evidence" value="ECO:0007669"/>
    <property type="project" value="InterPro"/>
</dbReference>
<keyword evidence="6 9" id="KW-0333">Golgi apparatus</keyword>
<dbReference type="Pfam" id="PF03567">
    <property type="entry name" value="Sulfotransfer_2"/>
    <property type="match status" value="1"/>
</dbReference>